<evidence type="ECO:0000313" key="7">
    <source>
        <dbReference type="EMBL" id="MBB5365229.1"/>
    </source>
</evidence>
<dbReference type="GO" id="GO:0008941">
    <property type="term" value="F:nitric oxide dioxygenase NAD(P)H activity"/>
    <property type="evidence" value="ECO:0007669"/>
    <property type="project" value="TreeGrafter"/>
</dbReference>
<evidence type="ECO:0000313" key="8">
    <source>
        <dbReference type="Proteomes" id="UP000552709"/>
    </source>
</evidence>
<dbReference type="GO" id="GO:0046210">
    <property type="term" value="P:nitric oxide catabolic process"/>
    <property type="evidence" value="ECO:0007669"/>
    <property type="project" value="TreeGrafter"/>
</dbReference>
<evidence type="ECO:0000256" key="5">
    <source>
        <dbReference type="RuleBase" id="RU000356"/>
    </source>
</evidence>
<dbReference type="EMBL" id="JACHFL010000016">
    <property type="protein sequence ID" value="MBB5365229.1"/>
    <property type="molecule type" value="Genomic_DNA"/>
</dbReference>
<accession>A0A7W8K0Y9</accession>
<feature type="domain" description="Globin" evidence="6">
    <location>
        <begin position="1"/>
        <end position="134"/>
    </location>
</feature>
<dbReference type="GO" id="GO:0005344">
    <property type="term" value="F:oxygen carrier activity"/>
    <property type="evidence" value="ECO:0007669"/>
    <property type="project" value="UniProtKB-KW"/>
</dbReference>
<dbReference type="CDD" id="cd12131">
    <property type="entry name" value="HGbI-like"/>
    <property type="match status" value="1"/>
</dbReference>
<evidence type="ECO:0000256" key="4">
    <source>
        <dbReference type="ARBA" id="ARBA00023004"/>
    </source>
</evidence>
<dbReference type="PANTHER" id="PTHR43396:SF3">
    <property type="entry name" value="FLAVOHEMOPROTEIN"/>
    <property type="match status" value="1"/>
</dbReference>
<evidence type="ECO:0000259" key="6">
    <source>
        <dbReference type="PROSITE" id="PS01033"/>
    </source>
</evidence>
<keyword evidence="2 5" id="KW-0561">Oxygen transport</keyword>
<dbReference type="GO" id="GO:0019825">
    <property type="term" value="F:oxygen binding"/>
    <property type="evidence" value="ECO:0007669"/>
    <property type="project" value="InterPro"/>
</dbReference>
<sequence>MNSRQTALVQSTFCLVEPIAEDASRLFYARLFELDPDLRLLFPHDLSGQGRKLMTALGLVVRGLRTPDAILPAVRELGRRHGGYGVRDEHYEVVGSALLWTLKQGLGEAFTSEVQAAWSAAYALLSGEMRVAAQGAPVPPSLPVMRGIR</sequence>
<keyword evidence="3" id="KW-0479">Metal-binding</keyword>
<protein>
    <submittedName>
        <fullName evidence="7">Hemoglobin-like flavoprotein</fullName>
    </submittedName>
</protein>
<dbReference type="AlphaFoldDB" id="A0A7W8K0Y9"/>
<reference evidence="7 8" key="1">
    <citation type="submission" date="2020-08" db="EMBL/GenBank/DDBJ databases">
        <title>Genomic Encyclopedia of Type Strains, Phase IV (KMG-IV): sequencing the most valuable type-strain genomes for metagenomic binning, comparative biology and taxonomic classification.</title>
        <authorList>
            <person name="Goeker M."/>
        </authorList>
    </citation>
    <scope>NUCLEOTIDE SEQUENCE [LARGE SCALE GENOMIC DNA]</scope>
    <source>
        <strain evidence="7 8">DSM 27939</strain>
    </source>
</reference>
<dbReference type="RefSeq" id="WP_184136555.1">
    <property type="nucleotide sequence ID" value="NZ_JACHFL010000016.1"/>
</dbReference>
<organism evidence="7 8">
    <name type="scientific">Deinococcus humi</name>
    <dbReference type="NCBI Taxonomy" id="662880"/>
    <lineage>
        <taxon>Bacteria</taxon>
        <taxon>Thermotogati</taxon>
        <taxon>Deinococcota</taxon>
        <taxon>Deinococci</taxon>
        <taxon>Deinococcales</taxon>
        <taxon>Deinococcaceae</taxon>
        <taxon>Deinococcus</taxon>
    </lineage>
</organism>
<dbReference type="GO" id="GO:0071949">
    <property type="term" value="F:FAD binding"/>
    <property type="evidence" value="ECO:0007669"/>
    <property type="project" value="TreeGrafter"/>
</dbReference>
<comment type="caution">
    <text evidence="7">The sequence shown here is derived from an EMBL/GenBank/DDBJ whole genome shotgun (WGS) entry which is preliminary data.</text>
</comment>
<evidence type="ECO:0000256" key="1">
    <source>
        <dbReference type="ARBA" id="ARBA00022617"/>
    </source>
</evidence>
<dbReference type="InterPro" id="IPR000971">
    <property type="entry name" value="Globin"/>
</dbReference>
<keyword evidence="4" id="KW-0408">Iron</keyword>
<dbReference type="SUPFAM" id="SSF46458">
    <property type="entry name" value="Globin-like"/>
    <property type="match status" value="1"/>
</dbReference>
<dbReference type="GO" id="GO:0020037">
    <property type="term" value="F:heme binding"/>
    <property type="evidence" value="ECO:0007669"/>
    <property type="project" value="InterPro"/>
</dbReference>
<dbReference type="InterPro" id="IPR009050">
    <property type="entry name" value="Globin-like_sf"/>
</dbReference>
<keyword evidence="8" id="KW-1185">Reference proteome</keyword>
<comment type="similarity">
    <text evidence="5">Belongs to the globin family.</text>
</comment>
<dbReference type="Gene3D" id="1.10.490.10">
    <property type="entry name" value="Globins"/>
    <property type="match status" value="1"/>
</dbReference>
<keyword evidence="1 5" id="KW-0349">Heme</keyword>
<dbReference type="PANTHER" id="PTHR43396">
    <property type="entry name" value="FLAVOHEMOPROTEIN"/>
    <property type="match status" value="1"/>
</dbReference>
<evidence type="ECO:0000256" key="2">
    <source>
        <dbReference type="ARBA" id="ARBA00022621"/>
    </source>
</evidence>
<dbReference type="GO" id="GO:0071500">
    <property type="term" value="P:cellular response to nitrosative stress"/>
    <property type="evidence" value="ECO:0007669"/>
    <property type="project" value="TreeGrafter"/>
</dbReference>
<dbReference type="Proteomes" id="UP000552709">
    <property type="component" value="Unassembled WGS sequence"/>
</dbReference>
<dbReference type="PROSITE" id="PS01033">
    <property type="entry name" value="GLOBIN"/>
    <property type="match status" value="1"/>
</dbReference>
<name>A0A7W8K0Y9_9DEIO</name>
<dbReference type="GO" id="GO:0046872">
    <property type="term" value="F:metal ion binding"/>
    <property type="evidence" value="ECO:0007669"/>
    <property type="project" value="UniProtKB-KW"/>
</dbReference>
<dbReference type="Pfam" id="PF00042">
    <property type="entry name" value="Globin"/>
    <property type="match status" value="1"/>
</dbReference>
<proteinExistence type="inferred from homology"/>
<evidence type="ECO:0000256" key="3">
    <source>
        <dbReference type="ARBA" id="ARBA00022723"/>
    </source>
</evidence>
<dbReference type="InterPro" id="IPR012292">
    <property type="entry name" value="Globin/Proto"/>
</dbReference>
<gene>
    <name evidence="7" type="ORF">HNQ08_004350</name>
</gene>
<keyword evidence="5" id="KW-0813">Transport</keyword>